<dbReference type="EMBL" id="RAPF01000001">
    <property type="protein sequence ID" value="RKF23065.1"/>
    <property type="molecule type" value="Genomic_DNA"/>
</dbReference>
<comment type="caution">
    <text evidence="3">The sequence shown here is derived from an EMBL/GenBank/DDBJ whole genome shotgun (WGS) entry which is preliminary data.</text>
</comment>
<dbReference type="Gene3D" id="1.10.3730.20">
    <property type="match status" value="1"/>
</dbReference>
<sequence length="107" mass="11239">MIQSILMFAAALLGQIIGASLLPKTNGFQDLKWTAISLLSFGMSLFVISLLIKRGFALSIVVPLLSGLVPLTVGLVAIWFQGEPASYAKIAMLIAACALISLAGFIS</sequence>
<keyword evidence="2" id="KW-1133">Transmembrane helix</keyword>
<dbReference type="GO" id="GO:0005886">
    <property type="term" value="C:plasma membrane"/>
    <property type="evidence" value="ECO:0007669"/>
    <property type="project" value="UniProtKB-SubCell"/>
</dbReference>
<protein>
    <recommendedName>
        <fullName evidence="5">EamA family transporter</fullName>
    </recommendedName>
</protein>
<reference evidence="3 4" key="1">
    <citation type="submission" date="2018-09" db="EMBL/GenBank/DDBJ databases">
        <title>Altererythrobacter spongiae sp. nov., isolated from a marine sponge.</title>
        <authorList>
            <person name="Zhuang L."/>
            <person name="Luo L."/>
        </authorList>
    </citation>
    <scope>NUCLEOTIDE SEQUENCE [LARGE SCALE GENOMIC DNA]</scope>
    <source>
        <strain evidence="3 4">HN-Y73</strain>
    </source>
</reference>
<keyword evidence="2" id="KW-0472">Membrane</keyword>
<dbReference type="Proteomes" id="UP000284395">
    <property type="component" value="Unassembled WGS sequence"/>
</dbReference>
<dbReference type="AlphaFoldDB" id="A0A420EQW2"/>
<dbReference type="Pfam" id="PF00893">
    <property type="entry name" value="Multi_Drug_Res"/>
    <property type="match status" value="1"/>
</dbReference>
<dbReference type="InterPro" id="IPR045324">
    <property type="entry name" value="Small_multidrug_res"/>
</dbReference>
<evidence type="ECO:0000256" key="2">
    <source>
        <dbReference type="SAM" id="Phobius"/>
    </source>
</evidence>
<dbReference type="SUPFAM" id="SSF103481">
    <property type="entry name" value="Multidrug resistance efflux transporter EmrE"/>
    <property type="match status" value="1"/>
</dbReference>
<keyword evidence="4" id="KW-1185">Reference proteome</keyword>
<organism evidence="3 4">
    <name type="scientific">Altericroceibacterium spongiae</name>
    <dbReference type="NCBI Taxonomy" id="2320269"/>
    <lineage>
        <taxon>Bacteria</taxon>
        <taxon>Pseudomonadati</taxon>
        <taxon>Pseudomonadota</taxon>
        <taxon>Alphaproteobacteria</taxon>
        <taxon>Sphingomonadales</taxon>
        <taxon>Erythrobacteraceae</taxon>
        <taxon>Altericroceibacterium</taxon>
    </lineage>
</organism>
<evidence type="ECO:0000313" key="3">
    <source>
        <dbReference type="EMBL" id="RKF23065.1"/>
    </source>
</evidence>
<evidence type="ECO:0008006" key="5">
    <source>
        <dbReference type="Google" id="ProtNLM"/>
    </source>
</evidence>
<name>A0A420EQW2_9SPHN</name>
<evidence type="ECO:0000256" key="1">
    <source>
        <dbReference type="RuleBase" id="RU003942"/>
    </source>
</evidence>
<proteinExistence type="inferred from homology"/>
<keyword evidence="1 2" id="KW-0812">Transmembrane</keyword>
<gene>
    <name evidence="3" type="ORF">D6851_00740</name>
</gene>
<comment type="similarity">
    <text evidence="1">Belongs to the drug/metabolite transporter (DMT) superfamily. Small multidrug resistance (SMR) (TC 2.A.7.1) family.</text>
</comment>
<comment type="subcellular location">
    <subcellularLocation>
        <location evidence="1">Cell membrane</location>
        <topology evidence="1">Multi-pass membrane protein</topology>
    </subcellularLocation>
</comment>
<feature type="transmembrane region" description="Helical" evidence="2">
    <location>
        <begin position="34"/>
        <end position="52"/>
    </location>
</feature>
<feature type="transmembrane region" description="Helical" evidence="2">
    <location>
        <begin position="59"/>
        <end position="80"/>
    </location>
</feature>
<dbReference type="GO" id="GO:0022857">
    <property type="term" value="F:transmembrane transporter activity"/>
    <property type="evidence" value="ECO:0007669"/>
    <property type="project" value="InterPro"/>
</dbReference>
<evidence type="ECO:0000313" key="4">
    <source>
        <dbReference type="Proteomes" id="UP000284395"/>
    </source>
</evidence>
<feature type="transmembrane region" description="Helical" evidence="2">
    <location>
        <begin position="86"/>
        <end position="106"/>
    </location>
</feature>
<dbReference type="InterPro" id="IPR037185">
    <property type="entry name" value="EmrE-like"/>
</dbReference>
<accession>A0A420EQW2</accession>